<gene>
    <name evidence="10" type="ORF">APUU_51226S</name>
</gene>
<name>A0A7R8ARD2_9EURO</name>
<evidence type="ECO:0000256" key="6">
    <source>
        <dbReference type="ARBA" id="ARBA00046271"/>
    </source>
</evidence>
<feature type="domain" description="Peroxisome membrane anchor protein Pex14p N-terminal" evidence="9">
    <location>
        <begin position="34"/>
        <end position="78"/>
    </location>
</feature>
<dbReference type="GO" id="GO:0016560">
    <property type="term" value="P:protein import into peroxisome matrix, docking"/>
    <property type="evidence" value="ECO:0007669"/>
    <property type="project" value="UniProtKB-UniRule"/>
</dbReference>
<dbReference type="GeneID" id="64976520"/>
<evidence type="ECO:0000313" key="11">
    <source>
        <dbReference type="Proteomes" id="UP000654913"/>
    </source>
</evidence>
<feature type="region of interest" description="Disordered" evidence="8">
    <location>
        <begin position="265"/>
        <end position="296"/>
    </location>
</feature>
<organism evidence="10 11">
    <name type="scientific">Aspergillus puulaauensis</name>
    <dbReference type="NCBI Taxonomy" id="1220207"/>
    <lineage>
        <taxon>Eukaryota</taxon>
        <taxon>Fungi</taxon>
        <taxon>Dikarya</taxon>
        <taxon>Ascomycota</taxon>
        <taxon>Pezizomycotina</taxon>
        <taxon>Eurotiomycetes</taxon>
        <taxon>Eurotiomycetidae</taxon>
        <taxon>Eurotiales</taxon>
        <taxon>Aspergillaceae</taxon>
        <taxon>Aspergillus</taxon>
    </lineage>
</organism>
<keyword evidence="2" id="KW-0811">Translocation</keyword>
<keyword evidence="3 7" id="KW-0576">Peroxisome</keyword>
<evidence type="ECO:0000313" key="10">
    <source>
        <dbReference type="EMBL" id="BCS26515.1"/>
    </source>
</evidence>
<evidence type="ECO:0000256" key="1">
    <source>
        <dbReference type="ARBA" id="ARBA00005443"/>
    </source>
</evidence>
<dbReference type="PANTHER" id="PTHR23058">
    <property type="entry name" value="PEROXISOMAL MEMBRANE PROTEIN PEX14"/>
    <property type="match status" value="1"/>
</dbReference>
<feature type="compositionally biased region" description="Basic and acidic residues" evidence="8">
    <location>
        <begin position="46"/>
        <end position="55"/>
    </location>
</feature>
<evidence type="ECO:0000256" key="2">
    <source>
        <dbReference type="ARBA" id="ARBA00023010"/>
    </source>
</evidence>
<dbReference type="GO" id="GO:0005102">
    <property type="term" value="F:signaling receptor binding"/>
    <property type="evidence" value="ECO:0007669"/>
    <property type="project" value="TreeGrafter"/>
</dbReference>
<dbReference type="InterPro" id="IPR025655">
    <property type="entry name" value="PEX14"/>
</dbReference>
<dbReference type="Pfam" id="PF04695">
    <property type="entry name" value="Pex14_N"/>
    <property type="match status" value="1"/>
</dbReference>
<reference evidence="10" key="1">
    <citation type="submission" date="2021-01" db="EMBL/GenBank/DDBJ databases">
        <authorList>
            <consortium name="Aspergillus puulaauensis MK2 genome sequencing consortium"/>
            <person name="Kazuki M."/>
            <person name="Futagami T."/>
        </authorList>
    </citation>
    <scope>NUCLEOTIDE SEQUENCE</scope>
    <source>
        <strain evidence="10">MK2</strain>
    </source>
</reference>
<evidence type="ECO:0000256" key="3">
    <source>
        <dbReference type="ARBA" id="ARBA00023140"/>
    </source>
</evidence>
<proteinExistence type="inferred from homology"/>
<dbReference type="OrthoDB" id="441517at2759"/>
<feature type="compositionally biased region" description="Basic and acidic residues" evidence="8">
    <location>
        <begin position="25"/>
        <end position="37"/>
    </location>
</feature>
<comment type="subcellular location">
    <subcellularLocation>
        <location evidence="6 7">Peroxisome membrane</location>
    </subcellularLocation>
</comment>
<reference evidence="10" key="2">
    <citation type="submission" date="2021-02" db="EMBL/GenBank/DDBJ databases">
        <title>Aspergillus puulaauensis MK2 genome sequence.</title>
        <authorList>
            <person name="Futagami T."/>
            <person name="Mori K."/>
            <person name="Kadooka C."/>
            <person name="Tanaka T."/>
        </authorList>
    </citation>
    <scope>NUCLEOTIDE SEQUENCE</scope>
    <source>
        <strain evidence="10">MK2</strain>
    </source>
</reference>
<feature type="compositionally biased region" description="Low complexity" evidence="8">
    <location>
        <begin position="273"/>
        <end position="286"/>
    </location>
</feature>
<evidence type="ECO:0000259" key="9">
    <source>
        <dbReference type="Pfam" id="PF04695"/>
    </source>
</evidence>
<dbReference type="GO" id="GO:1990429">
    <property type="term" value="C:peroxisomal importomer complex"/>
    <property type="evidence" value="ECO:0007669"/>
    <property type="project" value="TreeGrafter"/>
</dbReference>
<sequence>MSDSDSKRSIPQWQRQHSSSPPASDGKDAENDVDRSTLLEQASKFLQDDSIRDESTDRKIAFLESKGLTAPEIDNLLGVSRNPEASAVASSGSAEETKGTSSSEASAETSETPVASNRTSSASALPAPSSDNNQVNFAARRDVPPIITYPEFLLHQSKPPPLVTLQSVLYTLYGAAGLGATIYGASEYIVKPMLATLTDARLDLAGTTEENLKKLNEKLEQNVSQLPPSLLASKSTAPSIDDTEDDVESITSDPTELFHRDIGTQTSQDLVQPPSAAADTSSATDPKSVDPTATITTHQKRLESIGSRLREVEDAQSQSSTLHDTTRSRISDLQRYLDGLLYSKNSYPYTATTGYGAFSTPGLDSGSAAATGVGKAEEDAISNFRADIRGVKGALLSARNFPSGRSAGLRSSFAR</sequence>
<dbReference type="RefSeq" id="XP_041558709.1">
    <property type="nucleotide sequence ID" value="XM_041706311.1"/>
</dbReference>
<feature type="compositionally biased region" description="Low complexity" evidence="8">
    <location>
        <begin position="84"/>
        <end position="112"/>
    </location>
</feature>
<evidence type="ECO:0000256" key="4">
    <source>
        <dbReference type="ARBA" id="ARBA00029502"/>
    </source>
</evidence>
<dbReference type="InterPro" id="IPR036388">
    <property type="entry name" value="WH-like_DNA-bd_sf"/>
</dbReference>
<feature type="region of interest" description="Disordered" evidence="8">
    <location>
        <begin position="1"/>
        <end position="55"/>
    </location>
</feature>
<keyword evidence="7" id="KW-0472">Membrane</keyword>
<protein>
    <recommendedName>
        <fullName evidence="4 7">Peroxisomal membrane protein PEX14</fullName>
    </recommendedName>
    <alternativeName>
        <fullName evidence="5 7">Peroxin-14</fullName>
    </alternativeName>
</protein>
<dbReference type="AlphaFoldDB" id="A0A7R8ARD2"/>
<dbReference type="EMBL" id="AP024447">
    <property type="protein sequence ID" value="BCS26515.1"/>
    <property type="molecule type" value="Genomic_DNA"/>
</dbReference>
<feature type="compositionally biased region" description="Polar residues" evidence="8">
    <location>
        <begin position="9"/>
        <end position="22"/>
    </location>
</feature>
<evidence type="ECO:0000256" key="5">
    <source>
        <dbReference type="ARBA" id="ARBA00029691"/>
    </source>
</evidence>
<dbReference type="Gene3D" id="1.10.10.10">
    <property type="entry name" value="Winged helix-like DNA-binding domain superfamily/Winged helix DNA-binding domain"/>
    <property type="match status" value="1"/>
</dbReference>
<keyword evidence="7" id="KW-0813">Transport</keyword>
<feature type="compositionally biased region" description="Polar residues" evidence="8">
    <location>
        <begin position="223"/>
        <end position="238"/>
    </location>
</feature>
<dbReference type="InterPro" id="IPR006785">
    <property type="entry name" value="Pex14_N"/>
</dbReference>
<evidence type="ECO:0000256" key="8">
    <source>
        <dbReference type="SAM" id="MobiDB-lite"/>
    </source>
</evidence>
<keyword evidence="7" id="KW-0653">Protein transport</keyword>
<keyword evidence="11" id="KW-1185">Reference proteome</keyword>
<feature type="region of interest" description="Disordered" evidence="8">
    <location>
        <begin position="223"/>
        <end position="252"/>
    </location>
</feature>
<feature type="region of interest" description="Disordered" evidence="8">
    <location>
        <begin position="72"/>
        <end position="135"/>
    </location>
</feature>
<dbReference type="Proteomes" id="UP000654913">
    <property type="component" value="Chromosome 5"/>
</dbReference>
<dbReference type="PANTHER" id="PTHR23058:SF5">
    <property type="entry name" value="PEROXISOMAL MEMBRANE PROTEIN PEX14"/>
    <property type="match status" value="1"/>
</dbReference>
<dbReference type="KEGG" id="apuu:APUU_51226S"/>
<feature type="compositionally biased region" description="Low complexity" evidence="8">
    <location>
        <begin position="120"/>
        <end position="130"/>
    </location>
</feature>
<dbReference type="GO" id="GO:0005778">
    <property type="term" value="C:peroxisomal membrane"/>
    <property type="evidence" value="ECO:0007669"/>
    <property type="project" value="UniProtKB-SubCell"/>
</dbReference>
<evidence type="ECO:0000256" key="7">
    <source>
        <dbReference type="RuleBase" id="RU367032"/>
    </source>
</evidence>
<comment type="similarity">
    <text evidence="1 7">Belongs to the peroxin-14 family.</text>
</comment>
<accession>A0A7R8ARD2</accession>
<comment type="function">
    <text evidence="7">Component of the PEX13-PEX14 docking complex, a translocon channel that specifically mediates the import of peroxisomal cargo proteins bound to PEX5 receptor. The PEX13-PEX14 docking complex forms a large import pore which can be opened to a diameter of about 9 nm. Mechanistically, PEX5 receptor along with cargo proteins associates with the PEX14 subunit of the PEX13-PEX14 docking complex in the cytosol, leading to the insertion of the receptor into the organelle membrane with the concomitant translocation of the cargo into the peroxisome matrix.</text>
</comment>